<evidence type="ECO:0000313" key="6">
    <source>
        <dbReference type="EMBL" id="CAJ0935218.1"/>
    </source>
</evidence>
<keyword evidence="2" id="KW-0964">Secreted</keyword>
<evidence type="ECO:0000256" key="1">
    <source>
        <dbReference type="ARBA" id="ARBA00004613"/>
    </source>
</evidence>
<evidence type="ECO:0000313" key="5">
    <source>
        <dbReference type="EMBL" id="CAJ0935212.1"/>
    </source>
</evidence>
<protein>
    <recommendedName>
        <fullName evidence="4">VWFD domain-containing protein</fullName>
    </recommendedName>
</protein>
<keyword evidence="3" id="KW-0732">Signal</keyword>
<evidence type="ECO:0000259" key="4">
    <source>
        <dbReference type="PROSITE" id="PS51233"/>
    </source>
</evidence>
<dbReference type="PANTHER" id="PTHR46698">
    <property type="entry name" value="CROSSVEINLESS 2"/>
    <property type="match status" value="1"/>
</dbReference>
<gene>
    <name evidence="5" type="ORF">RIMI_LOCUS6264564</name>
    <name evidence="6" type="ORF">RIMI_LOCUS6264667</name>
</gene>
<comment type="caution">
    <text evidence="5">The sequence shown here is derived from an EMBL/GenBank/DDBJ whole genome shotgun (WGS) entry which is preliminary data.</text>
</comment>
<dbReference type="EMBL" id="CAUEEQ010011139">
    <property type="protein sequence ID" value="CAJ0935218.1"/>
    <property type="molecule type" value="Genomic_DNA"/>
</dbReference>
<dbReference type="Proteomes" id="UP001176940">
    <property type="component" value="Unassembled WGS sequence"/>
</dbReference>
<dbReference type="InterPro" id="IPR052424">
    <property type="entry name" value="Kielin_Chordin-BMP_Reg"/>
</dbReference>
<proteinExistence type="predicted"/>
<organism evidence="5 7">
    <name type="scientific">Ranitomeya imitator</name>
    <name type="common">mimic poison frog</name>
    <dbReference type="NCBI Taxonomy" id="111125"/>
    <lineage>
        <taxon>Eukaryota</taxon>
        <taxon>Metazoa</taxon>
        <taxon>Chordata</taxon>
        <taxon>Craniata</taxon>
        <taxon>Vertebrata</taxon>
        <taxon>Euteleostomi</taxon>
        <taxon>Amphibia</taxon>
        <taxon>Batrachia</taxon>
        <taxon>Anura</taxon>
        <taxon>Neobatrachia</taxon>
        <taxon>Hyloidea</taxon>
        <taxon>Dendrobatidae</taxon>
        <taxon>Dendrobatinae</taxon>
        <taxon>Ranitomeya</taxon>
    </lineage>
</organism>
<feature type="non-terminal residue" evidence="5">
    <location>
        <position position="1"/>
    </location>
</feature>
<dbReference type="PROSITE" id="PS51233">
    <property type="entry name" value="VWFD"/>
    <property type="match status" value="1"/>
</dbReference>
<name>A0ABN9L7H9_9NEOB</name>
<evidence type="ECO:0000313" key="7">
    <source>
        <dbReference type="Proteomes" id="UP001176940"/>
    </source>
</evidence>
<evidence type="ECO:0000256" key="2">
    <source>
        <dbReference type="ARBA" id="ARBA00022525"/>
    </source>
</evidence>
<feature type="domain" description="VWFD" evidence="4">
    <location>
        <begin position="50"/>
        <end position="144"/>
    </location>
</feature>
<dbReference type="Pfam" id="PF12714">
    <property type="entry name" value="TILa"/>
    <property type="match status" value="1"/>
</dbReference>
<dbReference type="InterPro" id="IPR025615">
    <property type="entry name" value="TILa_dom"/>
</dbReference>
<sequence length="144" mass="16762">VHESWITPQCTMKCECKKGNNIQCKEYRCSNGVCSVNKNGKYYCKPKSYGKCTIAGDPHYKTFDGLNHHFQGKQTYMVSRTHPSLPDYLETFKIQGKNEAMVIFSKYSLLKELEIVVYNHVIIFKQNKVLLVSIRRVHPYFTVK</sequence>
<keyword evidence="7" id="KW-1185">Reference proteome</keyword>
<accession>A0ABN9L7H9</accession>
<dbReference type="EMBL" id="CAUEEQ010011139">
    <property type="protein sequence ID" value="CAJ0935212.1"/>
    <property type="molecule type" value="Genomic_DNA"/>
</dbReference>
<dbReference type="Pfam" id="PF00094">
    <property type="entry name" value="VWD"/>
    <property type="match status" value="1"/>
</dbReference>
<dbReference type="PANTHER" id="PTHR46698:SF4">
    <property type="entry name" value="CROSSVEINLESS 2"/>
    <property type="match status" value="1"/>
</dbReference>
<dbReference type="InterPro" id="IPR001846">
    <property type="entry name" value="VWF_type-D"/>
</dbReference>
<evidence type="ECO:0000256" key="3">
    <source>
        <dbReference type="ARBA" id="ARBA00022729"/>
    </source>
</evidence>
<comment type="subcellular location">
    <subcellularLocation>
        <location evidence="1">Secreted</location>
    </subcellularLocation>
</comment>
<reference evidence="5" key="1">
    <citation type="submission" date="2023-07" db="EMBL/GenBank/DDBJ databases">
        <authorList>
            <person name="Stuckert A."/>
        </authorList>
    </citation>
    <scope>NUCLEOTIDE SEQUENCE</scope>
</reference>